<dbReference type="OrthoDB" id="3538351at2759"/>
<protein>
    <submittedName>
        <fullName evidence="2">Uncharacterized protein</fullName>
    </submittedName>
</protein>
<feature type="compositionally biased region" description="Pro residues" evidence="1">
    <location>
        <begin position="182"/>
        <end position="191"/>
    </location>
</feature>
<accession>A0A8H4R3C3</accession>
<evidence type="ECO:0000256" key="1">
    <source>
        <dbReference type="SAM" id="MobiDB-lite"/>
    </source>
</evidence>
<feature type="compositionally biased region" description="Basic and acidic residues" evidence="1">
    <location>
        <begin position="1"/>
        <end position="14"/>
    </location>
</feature>
<evidence type="ECO:0000313" key="3">
    <source>
        <dbReference type="Proteomes" id="UP000566819"/>
    </source>
</evidence>
<organism evidence="2 3">
    <name type="scientific">Cudoniella acicularis</name>
    <dbReference type="NCBI Taxonomy" id="354080"/>
    <lineage>
        <taxon>Eukaryota</taxon>
        <taxon>Fungi</taxon>
        <taxon>Dikarya</taxon>
        <taxon>Ascomycota</taxon>
        <taxon>Pezizomycotina</taxon>
        <taxon>Leotiomycetes</taxon>
        <taxon>Helotiales</taxon>
        <taxon>Tricladiaceae</taxon>
        <taxon>Cudoniella</taxon>
    </lineage>
</organism>
<feature type="region of interest" description="Disordered" evidence="1">
    <location>
        <begin position="121"/>
        <end position="264"/>
    </location>
</feature>
<dbReference type="Proteomes" id="UP000566819">
    <property type="component" value="Unassembled WGS sequence"/>
</dbReference>
<feature type="compositionally biased region" description="Basic residues" evidence="1">
    <location>
        <begin position="208"/>
        <end position="224"/>
    </location>
</feature>
<keyword evidence="3" id="KW-1185">Reference proteome</keyword>
<feature type="region of interest" description="Disordered" evidence="1">
    <location>
        <begin position="1"/>
        <end position="108"/>
    </location>
</feature>
<dbReference type="EMBL" id="JAAMPI010001944">
    <property type="protein sequence ID" value="KAF4621564.1"/>
    <property type="molecule type" value="Genomic_DNA"/>
</dbReference>
<comment type="caution">
    <text evidence="2">The sequence shown here is derived from an EMBL/GenBank/DDBJ whole genome shotgun (WGS) entry which is preliminary data.</text>
</comment>
<proteinExistence type="predicted"/>
<dbReference type="AlphaFoldDB" id="A0A8H4R3C3"/>
<reference evidence="2 3" key="1">
    <citation type="submission" date="2020-03" db="EMBL/GenBank/DDBJ databases">
        <title>Draft Genome Sequence of Cudoniella acicularis.</title>
        <authorList>
            <person name="Buettner E."/>
            <person name="Kellner H."/>
        </authorList>
    </citation>
    <scope>NUCLEOTIDE SEQUENCE [LARGE SCALE GENOMIC DNA]</scope>
    <source>
        <strain evidence="2 3">DSM 108380</strain>
    </source>
</reference>
<gene>
    <name evidence="2" type="ORF">G7Y89_g14521</name>
</gene>
<evidence type="ECO:0000313" key="2">
    <source>
        <dbReference type="EMBL" id="KAF4621564.1"/>
    </source>
</evidence>
<feature type="compositionally biased region" description="Low complexity" evidence="1">
    <location>
        <begin position="32"/>
        <end position="49"/>
    </location>
</feature>
<sequence>MLAPKEEEQLHDAAELLVKQTRRTRTQSIGGDSSDATSAASSRPSTSSSNDHGPKRKNRGSQNTDPETLVVESAPLVQHAPILPPLAPAPKSRKRKPKEEEIDESLLNPEEAEALRKKRIKSAKLSESLRKRWEKGEMAGAMETRKATNAAKKAKKAAEQAAAAATARGMPLEPAPYAERNPTPPQPPPYQPIQRQPTTPLAVETPISKRKQPLSKKSSSKGKKPAPLFPPVRQPSTRTRKPARHGLYDGSDDHDEPDQQLQTEYEHFQALTSPGSPVVLGKRVRKSKIDLAAAMGDNGEDEDDYY</sequence>
<name>A0A8H4R3C3_9HELO</name>
<feature type="compositionally biased region" description="Basic and acidic residues" evidence="1">
    <location>
        <begin position="127"/>
        <end position="137"/>
    </location>
</feature>